<comment type="caution">
    <text evidence="1">The sequence shown here is derived from an EMBL/GenBank/DDBJ whole genome shotgun (WGS) entry which is preliminary data.</text>
</comment>
<proteinExistence type="predicted"/>
<sequence>MIRISKRFQEAAQRILDGDESKVAAAALEGVLLDEYLGEEDMENLLFALSLYAPGDGPEYFDGPQLRRTLQETLSNVHFPRPEEQP</sequence>
<evidence type="ECO:0000313" key="2">
    <source>
        <dbReference type="Proteomes" id="UP000294621"/>
    </source>
</evidence>
<dbReference type="Proteomes" id="UP000294621">
    <property type="component" value="Unassembled WGS sequence"/>
</dbReference>
<dbReference type="OrthoDB" id="92953at1268"/>
<reference evidence="1 2" key="1">
    <citation type="submission" date="2019-03" db="EMBL/GenBank/DDBJ databases">
        <title>Genome Sequencing and Assembly of Various Microbes Isolated from Partially Reclaimed Soil and Acid Mine Drainage (AMD) Site.</title>
        <authorList>
            <person name="Steinbock B."/>
            <person name="Bechtold R."/>
            <person name="Sevigny J.L."/>
            <person name="Thomas D."/>
            <person name="Cuthill L.R."/>
            <person name="Aveiro Johannsen E.J."/>
            <person name="Thomas K."/>
            <person name="Ghosh A."/>
        </authorList>
    </citation>
    <scope>NUCLEOTIDE SEQUENCE [LARGE SCALE GENOMIC DNA]</scope>
    <source>
        <strain evidence="1 2">S-A1</strain>
    </source>
</reference>
<dbReference type="RefSeq" id="WP_133352476.1">
    <property type="nucleotide sequence ID" value="NZ_SMZQ01000022.1"/>
</dbReference>
<accession>A0A4R5XLT2</accession>
<gene>
    <name evidence="1" type="ORF">E2R57_21290</name>
</gene>
<dbReference type="AlphaFoldDB" id="A0A4R5XLT2"/>
<organism evidence="1 2">
    <name type="scientific">Arthrobacter nitrophenolicus</name>
    <dbReference type="NCBI Taxonomy" id="683150"/>
    <lineage>
        <taxon>Bacteria</taxon>
        <taxon>Bacillati</taxon>
        <taxon>Actinomycetota</taxon>
        <taxon>Actinomycetes</taxon>
        <taxon>Micrococcales</taxon>
        <taxon>Micrococcaceae</taxon>
        <taxon>Arthrobacter</taxon>
    </lineage>
</organism>
<dbReference type="EMBL" id="SMZQ01000022">
    <property type="protein sequence ID" value="TDL31576.1"/>
    <property type="molecule type" value="Genomic_DNA"/>
</dbReference>
<name>A0A4R5XLT2_9MICC</name>
<protein>
    <submittedName>
        <fullName evidence="1">Uncharacterized protein</fullName>
    </submittedName>
</protein>
<evidence type="ECO:0000313" key="1">
    <source>
        <dbReference type="EMBL" id="TDL31576.1"/>
    </source>
</evidence>